<feature type="non-terminal residue" evidence="2">
    <location>
        <position position="1"/>
    </location>
</feature>
<evidence type="ECO:0000256" key="1">
    <source>
        <dbReference type="SAM" id="MobiDB-lite"/>
    </source>
</evidence>
<dbReference type="EMBL" id="JAVRRA010030858">
    <property type="protein sequence ID" value="KAK5015870.1"/>
    <property type="molecule type" value="Genomic_DNA"/>
</dbReference>
<dbReference type="Proteomes" id="UP001357485">
    <property type="component" value="Unassembled WGS sequence"/>
</dbReference>
<feature type="compositionally biased region" description="Basic residues" evidence="1">
    <location>
        <begin position="1"/>
        <end position="11"/>
    </location>
</feature>
<evidence type="ECO:0000313" key="3">
    <source>
        <dbReference type="Proteomes" id="UP001357485"/>
    </source>
</evidence>
<gene>
    <name evidence="2" type="ORF">LTR16_012847</name>
</gene>
<accession>A0ABR0ISN2</accession>
<comment type="caution">
    <text evidence="2">The sequence shown here is derived from an EMBL/GenBank/DDBJ whole genome shotgun (WGS) entry which is preliminary data.</text>
</comment>
<evidence type="ECO:0008006" key="4">
    <source>
        <dbReference type="Google" id="ProtNLM"/>
    </source>
</evidence>
<proteinExistence type="predicted"/>
<feature type="region of interest" description="Disordered" evidence="1">
    <location>
        <begin position="1"/>
        <end position="66"/>
    </location>
</feature>
<feature type="compositionally biased region" description="Basic residues" evidence="1">
    <location>
        <begin position="34"/>
        <end position="55"/>
    </location>
</feature>
<evidence type="ECO:0000313" key="2">
    <source>
        <dbReference type="EMBL" id="KAK5015870.1"/>
    </source>
</evidence>
<protein>
    <recommendedName>
        <fullName evidence="4">Glyceraldehyde-3-phosphate dehydrogenase</fullName>
    </recommendedName>
</protein>
<reference evidence="2 3" key="1">
    <citation type="submission" date="2023-08" db="EMBL/GenBank/DDBJ databases">
        <title>Black Yeasts Isolated from many extreme environments.</title>
        <authorList>
            <person name="Coleine C."/>
            <person name="Stajich J.E."/>
            <person name="Selbmann L."/>
        </authorList>
    </citation>
    <scope>NUCLEOTIDE SEQUENCE [LARGE SCALE GENOMIC DNA]</scope>
    <source>
        <strain evidence="2 3">CCFEE 536</strain>
    </source>
</reference>
<organism evidence="2 3">
    <name type="scientific">Cryomyces antarcticus</name>
    <dbReference type="NCBI Taxonomy" id="329879"/>
    <lineage>
        <taxon>Eukaryota</taxon>
        <taxon>Fungi</taxon>
        <taxon>Dikarya</taxon>
        <taxon>Ascomycota</taxon>
        <taxon>Pezizomycotina</taxon>
        <taxon>Dothideomycetes</taxon>
        <taxon>Dothideomycetes incertae sedis</taxon>
        <taxon>Cryomyces</taxon>
    </lineage>
</organism>
<sequence>RHRDHRQRKSRSGIQGHDPHSSCQGPQLPDPVHRKSLGRALHRSRLSQRRRHYSRLPHAQGQEDRL</sequence>
<keyword evidence="3" id="KW-1185">Reference proteome</keyword>
<name>A0ABR0ISN2_9PEZI</name>
<feature type="non-terminal residue" evidence="2">
    <location>
        <position position="66"/>
    </location>
</feature>